<evidence type="ECO:0000256" key="1">
    <source>
        <dbReference type="ARBA" id="ARBA00004613"/>
    </source>
</evidence>
<dbReference type="GO" id="GO:0005509">
    <property type="term" value="F:calcium ion binding"/>
    <property type="evidence" value="ECO:0007669"/>
    <property type="project" value="InterPro"/>
</dbReference>
<accession>A0A238L5G5</accession>
<dbReference type="SUPFAM" id="SSF51120">
    <property type="entry name" value="beta-Roll"/>
    <property type="match status" value="3"/>
</dbReference>
<dbReference type="InterPro" id="IPR001343">
    <property type="entry name" value="Hemolysn_Ca-bd"/>
</dbReference>
<dbReference type="PRINTS" id="PR00313">
    <property type="entry name" value="CABNDNGRPT"/>
</dbReference>
<name>A0A238L5G5_9RHOB</name>
<dbReference type="RefSeq" id="WP_097806993.1">
    <property type="nucleotide sequence ID" value="NZ_FXYH01000030.1"/>
</dbReference>
<dbReference type="InterPro" id="IPR050557">
    <property type="entry name" value="RTX_toxin/Mannuronan_C5-epim"/>
</dbReference>
<dbReference type="InterPro" id="IPR018511">
    <property type="entry name" value="Hemolysin-typ_Ca-bd_CS"/>
</dbReference>
<keyword evidence="2" id="KW-0964">Secreted</keyword>
<protein>
    <submittedName>
        <fullName evidence="3">Bifunctional hemolysin/adenylate cyclase</fullName>
    </submittedName>
</protein>
<dbReference type="InterPro" id="IPR011049">
    <property type="entry name" value="Serralysin-like_metalloprot_C"/>
</dbReference>
<evidence type="ECO:0000313" key="4">
    <source>
        <dbReference type="Proteomes" id="UP000220836"/>
    </source>
</evidence>
<dbReference type="GO" id="GO:0005576">
    <property type="term" value="C:extracellular region"/>
    <property type="evidence" value="ECO:0007669"/>
    <property type="project" value="UniProtKB-SubCell"/>
</dbReference>
<comment type="subcellular location">
    <subcellularLocation>
        <location evidence="1">Secreted</location>
    </subcellularLocation>
</comment>
<dbReference type="Pfam" id="PF00353">
    <property type="entry name" value="HemolysinCabind"/>
    <property type="match status" value="5"/>
</dbReference>
<dbReference type="PANTHER" id="PTHR38340">
    <property type="entry name" value="S-LAYER PROTEIN"/>
    <property type="match status" value="1"/>
</dbReference>
<dbReference type="AlphaFoldDB" id="A0A238L5G5"/>
<sequence length="381" mass="39320">MADLSGLATPFNDLIKGNGEDDTLVGLAGNDTLRGNGGTNIYTGGLGDDVFFISSLATLETITDFASGEDVLNVQDLGLTYFSEFDSVTSTAAGTTLVEGGTTIYLDGVTSVTASDFDFLSINGTVGPDLLIGDGTENKFRGLEGNDTLIGLEGDDELRGGEGDDRVFGGDDNDLVVGGANNDTVHGGDGNDDVRGGTDDDILRGDAGNDTLFGEDGNDVLNGGDNDDFLFGMSGDDSLFGGNGLDRLFGGTGVDRLSGGEGDDRMHGGADSDLLKGGIGNDVLIGGEGSDFLVGGDGNDSFVFKTDESAIDVITDFTSGEDLLIVKALGVREMADVTQTIYGDDLAVSFDGLDQLIWLADQAGTTLTADDFKFDESIIIE</sequence>
<proteinExistence type="predicted"/>
<dbReference type="PROSITE" id="PS00330">
    <property type="entry name" value="HEMOLYSIN_CALCIUM"/>
    <property type="match status" value="3"/>
</dbReference>
<dbReference type="Gene3D" id="2.150.10.10">
    <property type="entry name" value="Serralysin-like metalloprotease, C-terminal"/>
    <property type="match status" value="4"/>
</dbReference>
<gene>
    <name evidence="3" type="primary">cya_6</name>
    <name evidence="3" type="ORF">PEV8663_04588</name>
</gene>
<evidence type="ECO:0000256" key="2">
    <source>
        <dbReference type="ARBA" id="ARBA00022525"/>
    </source>
</evidence>
<evidence type="ECO:0000313" key="3">
    <source>
        <dbReference type="EMBL" id="SMX50325.1"/>
    </source>
</evidence>
<dbReference type="Proteomes" id="UP000220836">
    <property type="component" value="Unassembled WGS sequence"/>
</dbReference>
<dbReference type="PANTHER" id="PTHR38340:SF1">
    <property type="entry name" value="S-LAYER PROTEIN"/>
    <property type="match status" value="1"/>
</dbReference>
<dbReference type="OrthoDB" id="7667352at2"/>
<organism evidence="3 4">
    <name type="scientific">Pelagimonas varians</name>
    <dbReference type="NCBI Taxonomy" id="696760"/>
    <lineage>
        <taxon>Bacteria</taxon>
        <taxon>Pseudomonadati</taxon>
        <taxon>Pseudomonadota</taxon>
        <taxon>Alphaproteobacteria</taxon>
        <taxon>Rhodobacterales</taxon>
        <taxon>Roseobacteraceae</taxon>
        <taxon>Pelagimonas</taxon>
    </lineage>
</organism>
<reference evidence="3 4" key="1">
    <citation type="submission" date="2017-05" db="EMBL/GenBank/DDBJ databases">
        <authorList>
            <person name="Song R."/>
            <person name="Chenine A.L."/>
            <person name="Ruprecht R.M."/>
        </authorList>
    </citation>
    <scope>NUCLEOTIDE SEQUENCE [LARGE SCALE GENOMIC DNA]</scope>
    <source>
        <strain evidence="3 4">CECT 8663</strain>
    </source>
</reference>
<keyword evidence="4" id="KW-1185">Reference proteome</keyword>
<dbReference type="EMBL" id="FXYH01000030">
    <property type="protein sequence ID" value="SMX50325.1"/>
    <property type="molecule type" value="Genomic_DNA"/>
</dbReference>